<dbReference type="Proteomes" id="UP000176939">
    <property type="component" value="Unassembled WGS sequence"/>
</dbReference>
<organism evidence="2 3">
    <name type="scientific">Candidatus Woesebacteria bacterium RBG_13_36_22</name>
    <dbReference type="NCBI Taxonomy" id="1802478"/>
    <lineage>
        <taxon>Bacteria</taxon>
        <taxon>Candidatus Woeseibacteriota</taxon>
    </lineage>
</organism>
<proteinExistence type="predicted"/>
<evidence type="ECO:0000313" key="3">
    <source>
        <dbReference type="Proteomes" id="UP000176939"/>
    </source>
</evidence>
<dbReference type="Pfam" id="PF01464">
    <property type="entry name" value="SLT"/>
    <property type="match status" value="1"/>
</dbReference>
<dbReference type="Gene3D" id="1.10.530.10">
    <property type="match status" value="1"/>
</dbReference>
<evidence type="ECO:0000313" key="2">
    <source>
        <dbReference type="EMBL" id="OGM08243.1"/>
    </source>
</evidence>
<accession>A0A1F7X022</accession>
<gene>
    <name evidence="2" type="ORF">A2Z67_00900</name>
</gene>
<comment type="caution">
    <text evidence="2">The sequence shown here is derived from an EMBL/GenBank/DDBJ whole genome shotgun (WGS) entry which is preliminary data.</text>
</comment>
<dbReference type="CDD" id="cd00254">
    <property type="entry name" value="LT-like"/>
    <property type="match status" value="1"/>
</dbReference>
<sequence>MKRKLKIICSILVLIFCCVLVFSFRHNIDHFMQQPWWPISQKAEAKPEDDAVLKYTKEQREALENALTKWVFEHSTQISINTSRAIVTEVMKTNKPLLMLALIEVESNFVPSAISNKGAIGLTQVMFDIHKPALLKAEIIKERRDLFDIGPSIHAGYLILEGYLLQNKGNVPKALENYLGGRDGAYVNRILTNLANLYVTVS</sequence>
<dbReference type="AlphaFoldDB" id="A0A1F7X022"/>
<evidence type="ECO:0000259" key="1">
    <source>
        <dbReference type="Pfam" id="PF01464"/>
    </source>
</evidence>
<feature type="domain" description="Transglycosylase SLT" evidence="1">
    <location>
        <begin position="89"/>
        <end position="182"/>
    </location>
</feature>
<protein>
    <recommendedName>
        <fullName evidence="1">Transglycosylase SLT domain-containing protein</fullName>
    </recommendedName>
</protein>
<dbReference type="SUPFAM" id="SSF53955">
    <property type="entry name" value="Lysozyme-like"/>
    <property type="match status" value="1"/>
</dbReference>
<dbReference type="EMBL" id="MGFQ01000053">
    <property type="protein sequence ID" value="OGM08243.1"/>
    <property type="molecule type" value="Genomic_DNA"/>
</dbReference>
<dbReference type="InterPro" id="IPR008258">
    <property type="entry name" value="Transglycosylase_SLT_dom_1"/>
</dbReference>
<reference evidence="2 3" key="1">
    <citation type="journal article" date="2016" name="Nat. Commun.">
        <title>Thousands of microbial genomes shed light on interconnected biogeochemical processes in an aquifer system.</title>
        <authorList>
            <person name="Anantharaman K."/>
            <person name="Brown C.T."/>
            <person name="Hug L.A."/>
            <person name="Sharon I."/>
            <person name="Castelle C.J."/>
            <person name="Probst A.J."/>
            <person name="Thomas B.C."/>
            <person name="Singh A."/>
            <person name="Wilkins M.J."/>
            <person name="Karaoz U."/>
            <person name="Brodie E.L."/>
            <person name="Williams K.H."/>
            <person name="Hubbard S.S."/>
            <person name="Banfield J.F."/>
        </authorList>
    </citation>
    <scope>NUCLEOTIDE SEQUENCE [LARGE SCALE GENOMIC DNA]</scope>
</reference>
<dbReference type="InterPro" id="IPR023346">
    <property type="entry name" value="Lysozyme-like_dom_sf"/>
</dbReference>
<name>A0A1F7X022_9BACT</name>